<keyword evidence="5" id="KW-1185">Reference proteome</keyword>
<feature type="transmembrane region" description="Helical" evidence="2">
    <location>
        <begin position="86"/>
        <end position="109"/>
    </location>
</feature>
<evidence type="ECO:0000313" key="4">
    <source>
        <dbReference type="EMBL" id="SIS93043.1"/>
    </source>
</evidence>
<protein>
    <submittedName>
        <fullName evidence="4">Sugar transferase involved in LPS biosynthesis (Colanic, teichoic acid)</fullName>
    </submittedName>
</protein>
<feature type="domain" description="Bacterial sugar transferase" evidence="3">
    <location>
        <begin position="240"/>
        <end position="422"/>
    </location>
</feature>
<proteinExistence type="inferred from homology"/>
<dbReference type="GO" id="GO:0016780">
    <property type="term" value="F:phosphotransferase activity, for other substituted phosphate groups"/>
    <property type="evidence" value="ECO:0007669"/>
    <property type="project" value="TreeGrafter"/>
</dbReference>
<gene>
    <name evidence="4" type="ORF">SAMN05421686_106168</name>
</gene>
<organism evidence="4 5">
    <name type="scientific">Thalassolituus maritimus</name>
    <dbReference type="NCBI Taxonomy" id="484498"/>
    <lineage>
        <taxon>Bacteria</taxon>
        <taxon>Pseudomonadati</taxon>
        <taxon>Pseudomonadota</taxon>
        <taxon>Gammaproteobacteria</taxon>
        <taxon>Oceanospirillales</taxon>
        <taxon>Oceanospirillaceae</taxon>
        <taxon>Thalassolituus</taxon>
    </lineage>
</organism>
<feature type="transmembrane region" description="Helical" evidence="2">
    <location>
        <begin position="115"/>
        <end position="131"/>
    </location>
</feature>
<dbReference type="EMBL" id="FTOH01000006">
    <property type="protein sequence ID" value="SIS93043.1"/>
    <property type="molecule type" value="Genomic_DNA"/>
</dbReference>
<dbReference type="STRING" id="484498.SAMN05421686_106168"/>
<evidence type="ECO:0000259" key="3">
    <source>
        <dbReference type="Pfam" id="PF02397"/>
    </source>
</evidence>
<keyword evidence="4" id="KW-0808">Transferase</keyword>
<evidence type="ECO:0000256" key="2">
    <source>
        <dbReference type="SAM" id="Phobius"/>
    </source>
</evidence>
<reference evidence="5" key="1">
    <citation type="submission" date="2017-01" db="EMBL/GenBank/DDBJ databases">
        <authorList>
            <person name="Varghese N."/>
            <person name="Submissions S."/>
        </authorList>
    </citation>
    <scope>NUCLEOTIDE SEQUENCE [LARGE SCALE GENOMIC DNA]</scope>
    <source>
        <strain evidence="5">DSM 24913</strain>
    </source>
</reference>
<dbReference type="PANTHER" id="PTHR30576">
    <property type="entry name" value="COLANIC BIOSYNTHESIS UDP-GLUCOSE LIPID CARRIER TRANSFERASE"/>
    <property type="match status" value="1"/>
</dbReference>
<evidence type="ECO:0000256" key="1">
    <source>
        <dbReference type="ARBA" id="ARBA00006464"/>
    </source>
</evidence>
<name>A0A1N7N3R6_9GAMM</name>
<dbReference type="PANTHER" id="PTHR30576:SF0">
    <property type="entry name" value="UNDECAPRENYL-PHOSPHATE N-ACETYLGALACTOSAMINYL 1-PHOSPHATE TRANSFERASE-RELATED"/>
    <property type="match status" value="1"/>
</dbReference>
<dbReference type="InterPro" id="IPR003362">
    <property type="entry name" value="Bact_transf"/>
</dbReference>
<dbReference type="Proteomes" id="UP000185639">
    <property type="component" value="Unassembled WGS sequence"/>
</dbReference>
<evidence type="ECO:0000313" key="5">
    <source>
        <dbReference type="Proteomes" id="UP000185639"/>
    </source>
</evidence>
<feature type="transmembrane region" description="Helical" evidence="2">
    <location>
        <begin position="56"/>
        <end position="74"/>
    </location>
</feature>
<keyword evidence="2" id="KW-1133">Transmembrane helix</keyword>
<accession>A0A1N7N3R6</accession>
<keyword evidence="2" id="KW-0472">Membrane</keyword>
<sequence length="428" mass="47688">MVQGHAIDSSLQPASLSRKSFLIHSTTVLLGLFICASLITSGSALFTGLNLKAPQFLNVLFGSLIGYLISSVTLHNLGRFPGNRPLSYMIPVLTVSLLSITAVIIFTRIDYSRSVLLLSLCVVPIVTYSEFKLRQHLQTGRYAVIPFGFYQELIRLNPSKFYALEKPSFTAPDTIGIIVDSNEQLPAEWQQFIAEELSKDTPVMDSVAAYESISGKSPLDHYGELAGHELLPSQAYLTAKRLLESSLILATSPVTVPFIIIVAIAVKLESKGPAFFVQRRVGKGGREFSMYKIRSMRTDSEANGAQFAGEDDPRITRIGKFIRKMRIDELPQFLNILKGDMALIGPRPEQAAFVKEFEKVIPLYSFRHIVRPGITGWAQVTHGYAADEDETREKLAHDFYYVKNLSIWLDLDIVFKTIKTMLTGFGAR</sequence>
<comment type="similarity">
    <text evidence="1">Belongs to the bacterial sugar transferase family.</text>
</comment>
<dbReference type="AlphaFoldDB" id="A0A1N7N3R6"/>
<feature type="transmembrane region" description="Helical" evidence="2">
    <location>
        <begin position="21"/>
        <end position="44"/>
    </location>
</feature>
<dbReference type="Pfam" id="PF02397">
    <property type="entry name" value="Bac_transf"/>
    <property type="match status" value="1"/>
</dbReference>
<keyword evidence="2" id="KW-0812">Transmembrane</keyword>